<dbReference type="CDD" id="cd03244">
    <property type="entry name" value="ABCC_MRP_domain2"/>
    <property type="match status" value="1"/>
</dbReference>
<evidence type="ECO:0000259" key="12">
    <source>
        <dbReference type="PROSITE" id="PS50929"/>
    </source>
</evidence>
<evidence type="ECO:0000313" key="13">
    <source>
        <dbReference type="EMBL" id="EAW11681.1"/>
    </source>
</evidence>
<organism evidence="13 14">
    <name type="scientific">Aspergillus clavatus (strain ATCC 1007 / CBS 513.65 / DSM 816 / NCTC 3887 / NRRL 1 / QM 1276 / 107)</name>
    <dbReference type="NCBI Taxonomy" id="344612"/>
    <lineage>
        <taxon>Eukaryota</taxon>
        <taxon>Fungi</taxon>
        <taxon>Dikarya</taxon>
        <taxon>Ascomycota</taxon>
        <taxon>Pezizomycotina</taxon>
        <taxon>Eurotiomycetes</taxon>
        <taxon>Eurotiomycetidae</taxon>
        <taxon>Eurotiales</taxon>
        <taxon>Aspergillaceae</taxon>
        <taxon>Aspergillus</taxon>
        <taxon>Aspergillus subgen. Fumigati</taxon>
    </lineage>
</organism>
<feature type="domain" description="ABC transporter" evidence="11">
    <location>
        <begin position="604"/>
        <end position="849"/>
    </location>
</feature>
<dbReference type="Pfam" id="PF24357">
    <property type="entry name" value="TMD0_ABC"/>
    <property type="match status" value="1"/>
</dbReference>
<proteinExistence type="inferred from homology"/>
<dbReference type="FunFam" id="1.20.1560.10:FF:000055">
    <property type="entry name" value="ABC multidrug transporter (Eurofung)"/>
    <property type="match status" value="1"/>
</dbReference>
<dbReference type="PROSITE" id="PS00211">
    <property type="entry name" value="ABC_TRANSPORTER_1"/>
    <property type="match status" value="2"/>
</dbReference>
<dbReference type="GO" id="GO:0005524">
    <property type="term" value="F:ATP binding"/>
    <property type="evidence" value="ECO:0007669"/>
    <property type="project" value="UniProtKB-KW"/>
</dbReference>
<evidence type="ECO:0000256" key="7">
    <source>
        <dbReference type="ARBA" id="ARBA00022840"/>
    </source>
</evidence>
<dbReference type="EMBL" id="DS027052">
    <property type="protein sequence ID" value="EAW11681.1"/>
    <property type="molecule type" value="Genomic_DNA"/>
</dbReference>
<dbReference type="PROSITE" id="PS50929">
    <property type="entry name" value="ABC_TM1F"/>
    <property type="match status" value="2"/>
</dbReference>
<dbReference type="InterPro" id="IPR003439">
    <property type="entry name" value="ABC_transporter-like_ATP-bd"/>
</dbReference>
<dbReference type="InterPro" id="IPR050173">
    <property type="entry name" value="ABC_transporter_C-like"/>
</dbReference>
<dbReference type="FunFam" id="3.40.50.300:FF:000838">
    <property type="entry name" value="ABC multidrug transporter (Eurofung)"/>
    <property type="match status" value="1"/>
</dbReference>
<dbReference type="SUPFAM" id="SSF52540">
    <property type="entry name" value="P-loop containing nucleoside triphosphate hydrolases"/>
    <property type="match status" value="2"/>
</dbReference>
<feature type="domain" description="ABC transporter" evidence="11">
    <location>
        <begin position="1221"/>
        <end position="1452"/>
    </location>
</feature>
<feature type="transmembrane region" description="Helical" evidence="10">
    <location>
        <begin position="157"/>
        <end position="175"/>
    </location>
</feature>
<feature type="transmembrane region" description="Helical" evidence="10">
    <location>
        <begin position="70"/>
        <end position="89"/>
    </location>
</feature>
<feature type="transmembrane region" description="Helical" evidence="10">
    <location>
        <begin position="307"/>
        <end position="327"/>
    </location>
</feature>
<dbReference type="InterPro" id="IPR003593">
    <property type="entry name" value="AAA+_ATPase"/>
</dbReference>
<evidence type="ECO:0000256" key="4">
    <source>
        <dbReference type="ARBA" id="ARBA00022475"/>
    </source>
</evidence>
<dbReference type="FunFam" id="1.20.1560.10:FF:000066">
    <property type="entry name" value="ABC multidrug transporter (Eurofung)"/>
    <property type="match status" value="1"/>
</dbReference>
<keyword evidence="3" id="KW-0813">Transport</keyword>
<protein>
    <submittedName>
        <fullName evidence="13">ABC transporter, putative</fullName>
    </submittedName>
</protein>
<feature type="transmembrane region" description="Helical" evidence="10">
    <location>
        <begin position="1041"/>
        <end position="1057"/>
    </location>
</feature>
<dbReference type="SMART" id="SM00382">
    <property type="entry name" value="AAA"/>
    <property type="match status" value="2"/>
</dbReference>
<dbReference type="GeneID" id="4704800"/>
<evidence type="ECO:0000256" key="2">
    <source>
        <dbReference type="ARBA" id="ARBA00009726"/>
    </source>
</evidence>
<feature type="transmembrane region" description="Helical" evidence="10">
    <location>
        <begin position="1116"/>
        <end position="1144"/>
    </location>
</feature>
<dbReference type="eggNOG" id="KOG0054">
    <property type="taxonomic scope" value="Eukaryota"/>
</dbReference>
<dbReference type="InterPro" id="IPR036640">
    <property type="entry name" value="ABC1_TM_sf"/>
</dbReference>
<name>A1CFN2_ASPCL</name>
<feature type="transmembrane region" description="Helical" evidence="10">
    <location>
        <begin position="533"/>
        <end position="558"/>
    </location>
</feature>
<dbReference type="InterPro" id="IPR017871">
    <property type="entry name" value="ABC_transporter-like_CS"/>
</dbReference>
<feature type="transmembrane region" description="Helical" evidence="10">
    <location>
        <begin position="101"/>
        <end position="120"/>
    </location>
</feature>
<feature type="transmembrane region" description="Helical" evidence="10">
    <location>
        <begin position="902"/>
        <end position="922"/>
    </location>
</feature>
<feature type="transmembrane region" description="Helical" evidence="10">
    <location>
        <begin position="266"/>
        <end position="287"/>
    </location>
</feature>
<evidence type="ECO:0000256" key="10">
    <source>
        <dbReference type="SAM" id="Phobius"/>
    </source>
</evidence>
<comment type="subcellular location">
    <subcellularLocation>
        <location evidence="1">Cell membrane</location>
        <topology evidence="1">Multi-pass membrane protein</topology>
    </subcellularLocation>
</comment>
<feature type="domain" description="ABC transmembrane type-1" evidence="12">
    <location>
        <begin position="906"/>
        <end position="1182"/>
    </location>
</feature>
<evidence type="ECO:0000259" key="11">
    <source>
        <dbReference type="PROSITE" id="PS50893"/>
    </source>
</evidence>
<keyword evidence="9 10" id="KW-0472">Membrane</keyword>
<dbReference type="KEGG" id="act:ACLA_093800"/>
<dbReference type="STRING" id="344612.A1CFN2"/>
<dbReference type="GO" id="GO:0016887">
    <property type="term" value="F:ATP hydrolysis activity"/>
    <property type="evidence" value="ECO:0007669"/>
    <property type="project" value="InterPro"/>
</dbReference>
<feature type="transmembrane region" description="Helical" evidence="10">
    <location>
        <begin position="406"/>
        <end position="426"/>
    </location>
</feature>
<dbReference type="GO" id="GO:0005886">
    <property type="term" value="C:plasma membrane"/>
    <property type="evidence" value="ECO:0007669"/>
    <property type="project" value="UniProtKB-SubCell"/>
</dbReference>
<dbReference type="CDD" id="cd18580">
    <property type="entry name" value="ABC_6TM_ABCC_D2"/>
    <property type="match status" value="1"/>
</dbReference>
<dbReference type="InterPro" id="IPR011527">
    <property type="entry name" value="ABC1_TM_dom"/>
</dbReference>
<dbReference type="CDD" id="cd18579">
    <property type="entry name" value="ABC_6TM_ABCC_D1"/>
    <property type="match status" value="1"/>
</dbReference>
<feature type="transmembrane region" description="Helical" evidence="10">
    <location>
        <begin position="132"/>
        <end position="151"/>
    </location>
</feature>
<feature type="transmembrane region" description="Helical" evidence="10">
    <location>
        <begin position="1016"/>
        <end position="1035"/>
    </location>
</feature>
<evidence type="ECO:0000313" key="14">
    <source>
        <dbReference type="Proteomes" id="UP000006701"/>
    </source>
</evidence>
<dbReference type="OrthoDB" id="6500128at2759"/>
<dbReference type="InterPro" id="IPR027417">
    <property type="entry name" value="P-loop_NTPase"/>
</dbReference>
<keyword evidence="6" id="KW-0547">Nucleotide-binding</keyword>
<dbReference type="GO" id="GO:0140359">
    <property type="term" value="F:ABC-type transporter activity"/>
    <property type="evidence" value="ECO:0007669"/>
    <property type="project" value="InterPro"/>
</dbReference>
<evidence type="ECO:0000256" key="1">
    <source>
        <dbReference type="ARBA" id="ARBA00004651"/>
    </source>
</evidence>
<keyword evidence="7" id="KW-0067">ATP-binding</keyword>
<gene>
    <name evidence="13" type="ORF">ACLA_093800</name>
</gene>
<feature type="transmembrane region" description="Helical" evidence="10">
    <location>
        <begin position="942"/>
        <end position="963"/>
    </location>
</feature>
<dbReference type="PANTHER" id="PTHR24223:SF269">
    <property type="entry name" value="ABC MULTIDRUG TRANSPORTER (EUROFUNG)-RELATED"/>
    <property type="match status" value="1"/>
</dbReference>
<evidence type="ECO:0000256" key="9">
    <source>
        <dbReference type="ARBA" id="ARBA00023136"/>
    </source>
</evidence>
<feature type="transmembrane region" description="Helical" evidence="10">
    <location>
        <begin position="382"/>
        <end position="400"/>
    </location>
</feature>
<dbReference type="RefSeq" id="XP_001273107.1">
    <property type="nucleotide sequence ID" value="XM_001273106.1"/>
</dbReference>
<evidence type="ECO:0000256" key="3">
    <source>
        <dbReference type="ARBA" id="ARBA00022448"/>
    </source>
</evidence>
<feature type="transmembrane region" description="Helical" evidence="10">
    <location>
        <begin position="30"/>
        <end position="50"/>
    </location>
</feature>
<dbReference type="OMA" id="VWALPRI"/>
<evidence type="ECO:0000256" key="5">
    <source>
        <dbReference type="ARBA" id="ARBA00022692"/>
    </source>
</evidence>
<evidence type="ECO:0000256" key="8">
    <source>
        <dbReference type="ARBA" id="ARBA00022989"/>
    </source>
</evidence>
<dbReference type="VEuPathDB" id="FungiDB:ACLA_093800"/>
<dbReference type="Pfam" id="PF00005">
    <property type="entry name" value="ABC_tran"/>
    <property type="match status" value="2"/>
</dbReference>
<comment type="similarity">
    <text evidence="2">Belongs to the ABC transporter superfamily. ABCC family. Conjugate transporter (TC 3.A.1.208) subfamily.</text>
</comment>
<keyword evidence="4" id="KW-1003">Cell membrane</keyword>
<feature type="domain" description="ABC transmembrane type-1" evidence="12">
    <location>
        <begin position="276"/>
        <end position="553"/>
    </location>
</feature>
<dbReference type="Pfam" id="PF00664">
    <property type="entry name" value="ABC_membrane"/>
    <property type="match status" value="2"/>
</dbReference>
<accession>A1CFN2</accession>
<dbReference type="HOGENOM" id="CLU_000604_27_5_1"/>
<keyword evidence="5 10" id="KW-0812">Transmembrane</keyword>
<keyword evidence="8 10" id="KW-1133">Transmembrane helix</keyword>
<dbReference type="Proteomes" id="UP000006701">
    <property type="component" value="Unassembled WGS sequence"/>
</dbReference>
<dbReference type="InterPro" id="IPR056227">
    <property type="entry name" value="TMD0_ABC"/>
</dbReference>
<dbReference type="SUPFAM" id="SSF90123">
    <property type="entry name" value="ABC transporter transmembrane region"/>
    <property type="match status" value="2"/>
</dbReference>
<dbReference type="Gene3D" id="1.20.1560.10">
    <property type="entry name" value="ABC transporter type 1, transmembrane domain"/>
    <property type="match status" value="2"/>
</dbReference>
<dbReference type="InterPro" id="IPR044746">
    <property type="entry name" value="ABCC_6TM_D1"/>
</dbReference>
<keyword evidence="14" id="KW-1185">Reference proteome</keyword>
<dbReference type="PANTHER" id="PTHR24223">
    <property type="entry name" value="ATP-BINDING CASSETTE SUB-FAMILY C"/>
    <property type="match status" value="1"/>
</dbReference>
<evidence type="ECO:0000256" key="6">
    <source>
        <dbReference type="ARBA" id="ARBA00022741"/>
    </source>
</evidence>
<reference evidence="13 14" key="1">
    <citation type="journal article" date="2008" name="PLoS Genet.">
        <title>Genomic islands in the pathogenic filamentous fungus Aspergillus fumigatus.</title>
        <authorList>
            <person name="Fedorova N.D."/>
            <person name="Khaldi N."/>
            <person name="Joardar V.S."/>
            <person name="Maiti R."/>
            <person name="Amedeo P."/>
            <person name="Anderson M.J."/>
            <person name="Crabtree J."/>
            <person name="Silva J.C."/>
            <person name="Badger J.H."/>
            <person name="Albarraq A."/>
            <person name="Angiuoli S."/>
            <person name="Bussey H."/>
            <person name="Bowyer P."/>
            <person name="Cotty P.J."/>
            <person name="Dyer P.S."/>
            <person name="Egan A."/>
            <person name="Galens K."/>
            <person name="Fraser-Liggett C.M."/>
            <person name="Haas B.J."/>
            <person name="Inman J.M."/>
            <person name="Kent R."/>
            <person name="Lemieux S."/>
            <person name="Malavazi I."/>
            <person name="Orvis J."/>
            <person name="Roemer T."/>
            <person name="Ronning C.M."/>
            <person name="Sundaram J.P."/>
            <person name="Sutton G."/>
            <person name="Turner G."/>
            <person name="Venter J.C."/>
            <person name="White O.R."/>
            <person name="Whitty B.R."/>
            <person name="Youngman P."/>
            <person name="Wolfe K.H."/>
            <person name="Goldman G.H."/>
            <person name="Wortman J.R."/>
            <person name="Jiang B."/>
            <person name="Denning D.W."/>
            <person name="Nierman W.C."/>
        </authorList>
    </citation>
    <scope>NUCLEOTIDE SEQUENCE [LARGE SCALE GENOMIC DNA]</scope>
    <source>
        <strain evidence="14">ATCC 1007 / CBS 513.65 / DSM 816 / NCTC 3887 / NRRL 1</strain>
    </source>
</reference>
<feature type="transmembrane region" description="Helical" evidence="10">
    <location>
        <begin position="487"/>
        <end position="513"/>
    </location>
</feature>
<dbReference type="InterPro" id="IPR044726">
    <property type="entry name" value="ABCC_6TM_D2"/>
</dbReference>
<dbReference type="Gene3D" id="3.40.50.300">
    <property type="entry name" value="P-loop containing nucleotide triphosphate hydrolases"/>
    <property type="match status" value="2"/>
</dbReference>
<sequence length="1461" mass="160506">MCSIAAENVFGPSVASDCRNGFDFTLLFEEAFFCIAPCSALLLCLPVRLYRLTTQRAQGSNPGPLLYAKLLSHLISSLIKISLLIILIVPGLEIPKTRATIAAASLSAAASIAAISLSYWQHCRSPRPSTLLSLFFGLTIALDAVRARTIWAVQTQTFFTVFVVGLAVDLVKFVLESLERKVALAESGDPLSGETTGNVFNRNFFWWLNPLLLQGFREILEVEKLIAIDDRVNNQSDSDIFARKWEALPSKTSSALIMLLLVHHRWGILAAVLPRIALTGFTFAQPFLLTRIVTYVTEPVTSLTDSYGTGLIVATVLIYLGLAVTTANNQHKTYRLITMIRSSLVPLVYTQTLRLDVASVRDSAALTLMSVDIERITSGLRYLHEIWASPIDVGLALWLLQRQLGVAAAAPAGVFVLCSLFGLGVASTMGARQRRWLEGIQKRVQATSEMLKSMREIRLSGLQNPMAKKLQSLRSEEISESRPFKKALILIVTLAFTTAATGPLLAFTMYTLLAIRNGTPVLNYDKAYTSLSLLALLQTPMALILDAIAGVVSAIGAIQRIGEYLSKPAASIRELQRESTRSTDLLQPLLPYPGFGEKQRDTVVFIRDFSAGWDDKKPFVINHISLEVVSSTINFVVGPVACGKTTLLHAILNETIHTEGLLHIAAPKISFCSQSPWISNDSIRRNILGTNLFAKAWYDRVIEACALREDIMGFAHGDQEVIGNSGMTLSGGQKARLGLARAIYAREKLLLLDDVFSGLDAKTEERIFNNLFGPNGLLKEGDTTVILATNAGESLIPYFMKEISSDQSVHRISYADNIIVLDRDGHLTDEGTFHDVHALAKEITMEGPWSVKTEKVEEAPVETTLGSSRPLSMVETPKGSERRTGDMTVYKYYVRAVRPGNALMFAVACAIFVVCLSLPQFVVKWWLHQGDEYTVSHRGEFLGIYAALAGVAIVSLAMAVWHLTERMLPRASTSFHNTLLNTILNAPLQLFSTTDVGSIINRFAQDLQLSDMELPLALFNTTVELIMCVAQLIIIAIASKYIGIALPALIGVFYLVQKFYLRTARQLRLLDIEAKAPLFSRFLEVLSGLVTIRAFGWQDEFERRNRQAFDVSQRPFYLLFCVQRWLNLVLDLVVAAIAVIVVAIGIKMKGNVDAGFLGIALVNIVQFSISIKTLLSNWTQLEISIGAVARIRSFAEDTPSDEQDQGTFTDLPPSWPEKGQIEFRNVIAEYEGSSQPVIKGLNLTIQPLEKIALCGRSGSGKSSMVSALFRHLHISAGSIVIDGIDISTIPREQLYTRLVCVTQSPHLISGTIRENIDPFGTATDPEIEHVLKEVKLWAAVEALGGISVSLSDDHFSVGQKQLLCLARAMIRPGSILILDEVTASVDWETDQLVQGIIRKHFASRTIITIAHRISTILDADRVAVISDGEVVELAPPGELLALQPPSLFRGLYEASAGSDAK</sequence>
<dbReference type="PROSITE" id="PS50893">
    <property type="entry name" value="ABC_TRANSPORTER_2"/>
    <property type="match status" value="2"/>
</dbReference>